<accession>A0A8H6JZ98</accession>
<organism evidence="1 2">
    <name type="scientific">Colletotrichum plurivorum</name>
    <dbReference type="NCBI Taxonomy" id="2175906"/>
    <lineage>
        <taxon>Eukaryota</taxon>
        <taxon>Fungi</taxon>
        <taxon>Dikarya</taxon>
        <taxon>Ascomycota</taxon>
        <taxon>Pezizomycotina</taxon>
        <taxon>Sordariomycetes</taxon>
        <taxon>Hypocreomycetidae</taxon>
        <taxon>Glomerellales</taxon>
        <taxon>Glomerellaceae</taxon>
        <taxon>Colletotrichum</taxon>
        <taxon>Colletotrichum orchidearum species complex</taxon>
    </lineage>
</organism>
<dbReference type="SUPFAM" id="SSF81383">
    <property type="entry name" value="F-box domain"/>
    <property type="match status" value="1"/>
</dbReference>
<protein>
    <recommendedName>
        <fullName evidence="3">F-box domain-containing protein</fullName>
    </recommendedName>
</protein>
<evidence type="ECO:0000313" key="1">
    <source>
        <dbReference type="EMBL" id="KAF6821426.1"/>
    </source>
</evidence>
<sequence length="511" mass="59432">MSSFQRSGVKPDIDLTITRFRKWAPFSGSKEISTGHSSDRSWKRARRKNEVECIFYQIPRELLIEIMTHFDPAGVFMARQTCFLMHVAFSHGRFKSFHKWEPYDLDPDRLTPTLPRTRMKYLSVFNLPPPQPRFVPMIEFGRTALEESDVAEIRRILRGKVLCERCRGNLASDALETLPSSQRQRLDRLGNKEIVTWCVECQRNHNYKWFPDLKRSFHLYSTCLGWEGEMRLCPHRTFTRKKLIYWMGLSDKERKCVFRCDKCRPSFGRHGELPSITFVPARESSHGFIVSHLEASWELPICRLLPGQVLTKDMLRSGLVRAIAAGRGLVCEHMAPNGGSRLLGVFSWDRCVCFREPSAGAAHCFAHGHKASAFVCCACACAASQLEDPEEAAARAGRFAAGDRRGDRRGTMHQVWCWECHREYSWRAEGRRVFLALDFTVGRMLYSRDGWDDKSLRRDDRVRVDREWLARMDTRTYDRALALKHIAWCDDPKCMNSSRLSGFWFWPEWNR</sequence>
<gene>
    <name evidence="1" type="ORF">CPLU01_12509</name>
</gene>
<reference evidence="1" key="1">
    <citation type="journal article" date="2020" name="Phytopathology">
        <title>Genome Sequence Resources of Colletotrichum truncatum, C. plurivorum, C. musicola, and C. sojae: Four Species Pathogenic to Soybean (Glycine max).</title>
        <authorList>
            <person name="Rogerio F."/>
            <person name="Boufleur T.R."/>
            <person name="Ciampi-Guillardi M."/>
            <person name="Sukno S.A."/>
            <person name="Thon M.R."/>
            <person name="Massola Junior N.S."/>
            <person name="Baroncelli R."/>
        </authorList>
    </citation>
    <scope>NUCLEOTIDE SEQUENCE</scope>
    <source>
        <strain evidence="1">LFN00145</strain>
    </source>
</reference>
<name>A0A8H6JZ98_9PEZI</name>
<dbReference type="AlphaFoldDB" id="A0A8H6JZ98"/>
<dbReference type="Proteomes" id="UP000654918">
    <property type="component" value="Unassembled WGS sequence"/>
</dbReference>
<proteinExistence type="predicted"/>
<dbReference type="InterPro" id="IPR036047">
    <property type="entry name" value="F-box-like_dom_sf"/>
</dbReference>
<comment type="caution">
    <text evidence="1">The sequence shown here is derived from an EMBL/GenBank/DDBJ whole genome shotgun (WGS) entry which is preliminary data.</text>
</comment>
<evidence type="ECO:0008006" key="3">
    <source>
        <dbReference type="Google" id="ProtNLM"/>
    </source>
</evidence>
<keyword evidence="2" id="KW-1185">Reference proteome</keyword>
<evidence type="ECO:0000313" key="2">
    <source>
        <dbReference type="Proteomes" id="UP000654918"/>
    </source>
</evidence>
<dbReference type="EMBL" id="WIGO01000260">
    <property type="protein sequence ID" value="KAF6821426.1"/>
    <property type="molecule type" value="Genomic_DNA"/>
</dbReference>